<accession>A0A135I124</accession>
<protein>
    <submittedName>
        <fullName evidence="2">1,4-alpha-glucan branching enzyme</fullName>
    </submittedName>
</protein>
<dbReference type="EMBL" id="LNTU01000001">
    <property type="protein sequence ID" value="KXF79133.1"/>
    <property type="molecule type" value="Genomic_DNA"/>
</dbReference>
<dbReference type="OrthoDB" id="9808866at2"/>
<feature type="region of interest" description="Disordered" evidence="1">
    <location>
        <begin position="1"/>
        <end position="30"/>
    </location>
</feature>
<evidence type="ECO:0000256" key="1">
    <source>
        <dbReference type="SAM" id="MobiDB-lite"/>
    </source>
</evidence>
<gene>
    <name evidence="2" type="ORF">ATN84_05220</name>
</gene>
<reference evidence="2 3" key="1">
    <citation type="submission" date="2015-11" db="EMBL/GenBank/DDBJ databases">
        <title>Draft genome sequence of Paramesorhizobium deserti A-3-E, a strain highly resistant to diverse beta-lactam antibiotics.</title>
        <authorList>
            <person name="Lv R."/>
            <person name="Yang X."/>
            <person name="Fang N."/>
            <person name="Guo J."/>
            <person name="Luo X."/>
            <person name="Peng F."/>
            <person name="Yang R."/>
            <person name="Cui Y."/>
            <person name="Fang C."/>
            <person name="Song Y."/>
        </authorList>
    </citation>
    <scope>NUCLEOTIDE SEQUENCE [LARGE SCALE GENOMIC DNA]</scope>
    <source>
        <strain evidence="2 3">A-3-E</strain>
    </source>
</reference>
<dbReference type="AlphaFoldDB" id="A0A135I124"/>
<proteinExistence type="predicted"/>
<comment type="caution">
    <text evidence="2">The sequence shown here is derived from an EMBL/GenBank/DDBJ whole genome shotgun (WGS) entry which is preliminary data.</text>
</comment>
<evidence type="ECO:0000313" key="3">
    <source>
        <dbReference type="Proteomes" id="UP000070107"/>
    </source>
</evidence>
<name>A0A135I124_9HYPH</name>
<dbReference type="Proteomes" id="UP000070107">
    <property type="component" value="Unassembled WGS sequence"/>
</dbReference>
<keyword evidence="3" id="KW-1185">Reference proteome</keyword>
<organism evidence="2 3">
    <name type="scientific">Paramesorhizobium deserti</name>
    <dbReference type="NCBI Taxonomy" id="1494590"/>
    <lineage>
        <taxon>Bacteria</taxon>
        <taxon>Pseudomonadati</taxon>
        <taxon>Pseudomonadota</taxon>
        <taxon>Alphaproteobacteria</taxon>
        <taxon>Hyphomicrobiales</taxon>
        <taxon>Phyllobacteriaceae</taxon>
        <taxon>Paramesorhizobium</taxon>
    </lineage>
</organism>
<dbReference type="RefSeq" id="WP_068880449.1">
    <property type="nucleotide sequence ID" value="NZ_LNTU01000001.1"/>
</dbReference>
<sequence length="91" mass="10330">MSESKTTTDHGTIRKWAEARDGHPARVKTSAPGGILRIDFGEPEESLEEISWDAFFTIFDENDLAFLYQDTTSSGGKSRFNKFIERGSERR</sequence>
<evidence type="ECO:0000313" key="2">
    <source>
        <dbReference type="EMBL" id="KXF79133.1"/>
    </source>
</evidence>
<dbReference type="STRING" id="1494590.ATN84_05220"/>
<feature type="compositionally biased region" description="Basic and acidic residues" evidence="1">
    <location>
        <begin position="1"/>
        <end position="24"/>
    </location>
</feature>